<reference evidence="1 2" key="1">
    <citation type="journal article" date="2018" name="Nat. Ecol. Evol.">
        <title>Shark genomes provide insights into elasmobranch evolution and the origin of vertebrates.</title>
        <authorList>
            <person name="Hara Y"/>
            <person name="Yamaguchi K"/>
            <person name="Onimaru K"/>
            <person name="Kadota M"/>
            <person name="Koyanagi M"/>
            <person name="Keeley SD"/>
            <person name="Tatsumi K"/>
            <person name="Tanaka K"/>
            <person name="Motone F"/>
            <person name="Kageyama Y"/>
            <person name="Nozu R"/>
            <person name="Adachi N"/>
            <person name="Nishimura O"/>
            <person name="Nakagawa R"/>
            <person name="Tanegashima C"/>
            <person name="Kiyatake I"/>
            <person name="Matsumoto R"/>
            <person name="Murakumo K"/>
            <person name="Nishida K"/>
            <person name="Terakita A"/>
            <person name="Kuratani S"/>
            <person name="Sato K"/>
            <person name="Hyodo S Kuraku.S."/>
        </authorList>
    </citation>
    <scope>NUCLEOTIDE SEQUENCE [LARGE SCALE GENOMIC DNA]</scope>
</reference>
<evidence type="ECO:0000313" key="1">
    <source>
        <dbReference type="EMBL" id="GCC29634.1"/>
    </source>
</evidence>
<gene>
    <name evidence="1" type="ORF">chiPu_0008077</name>
</gene>
<evidence type="ECO:0000313" key="2">
    <source>
        <dbReference type="Proteomes" id="UP000287033"/>
    </source>
</evidence>
<organism evidence="1 2">
    <name type="scientific">Chiloscyllium punctatum</name>
    <name type="common">Brownbanded bambooshark</name>
    <name type="synonym">Hemiscyllium punctatum</name>
    <dbReference type="NCBI Taxonomy" id="137246"/>
    <lineage>
        <taxon>Eukaryota</taxon>
        <taxon>Metazoa</taxon>
        <taxon>Chordata</taxon>
        <taxon>Craniata</taxon>
        <taxon>Vertebrata</taxon>
        <taxon>Chondrichthyes</taxon>
        <taxon>Elasmobranchii</taxon>
        <taxon>Galeomorphii</taxon>
        <taxon>Galeoidea</taxon>
        <taxon>Orectolobiformes</taxon>
        <taxon>Hemiscylliidae</taxon>
        <taxon>Chiloscyllium</taxon>
    </lineage>
</organism>
<dbReference type="EMBL" id="BEZZ01000260">
    <property type="protein sequence ID" value="GCC29634.1"/>
    <property type="molecule type" value="Genomic_DNA"/>
</dbReference>
<dbReference type="AlphaFoldDB" id="A0A401SGY0"/>
<comment type="caution">
    <text evidence="1">The sequence shown here is derived from an EMBL/GenBank/DDBJ whole genome shotgun (WGS) entry which is preliminary data.</text>
</comment>
<dbReference type="Proteomes" id="UP000287033">
    <property type="component" value="Unassembled WGS sequence"/>
</dbReference>
<accession>A0A401SGY0</accession>
<name>A0A401SGY0_CHIPU</name>
<keyword evidence="2" id="KW-1185">Reference proteome</keyword>
<sequence length="74" mass="8624">MLDCFKPILKFRHLPPSSRNYHVLQCAGQGEYKISHPKAAGYKRTVCLVDCLRGWRESATERFLRHVFSLDVVF</sequence>
<proteinExistence type="predicted"/>
<protein>
    <submittedName>
        <fullName evidence="1">Uncharacterized protein</fullName>
    </submittedName>
</protein>